<keyword evidence="10" id="KW-0969">Cilium</keyword>
<dbReference type="InterPro" id="IPR031316">
    <property type="entry name" value="FlgM_C"/>
</dbReference>
<comment type="function">
    <text evidence="7">Responsible for the coupling of flagellin expression to flagellar assembly by preventing expression of the flagellin genes when a component of the middle class of proteins is defective. It negatively regulates flagellar genes by inhibiting the activity of FliA by directly binding to FliA.</text>
</comment>
<evidence type="ECO:0000256" key="3">
    <source>
        <dbReference type="ARBA" id="ARBA00022491"/>
    </source>
</evidence>
<gene>
    <name evidence="10" type="primary">flgM</name>
    <name evidence="10" type="ORF">H4O24_09140</name>
</gene>
<keyword evidence="6" id="KW-0804">Transcription</keyword>
<evidence type="ECO:0000313" key="10">
    <source>
        <dbReference type="EMBL" id="QNE04170.1"/>
    </source>
</evidence>
<keyword evidence="4" id="KW-1005">Bacterial flagellum biogenesis</keyword>
<dbReference type="Pfam" id="PF04316">
    <property type="entry name" value="FlgM"/>
    <property type="match status" value="1"/>
</dbReference>
<dbReference type="SUPFAM" id="SSF101498">
    <property type="entry name" value="Anti-sigma factor FlgM"/>
    <property type="match status" value="1"/>
</dbReference>
<dbReference type="GO" id="GO:0045892">
    <property type="term" value="P:negative regulation of DNA-templated transcription"/>
    <property type="evidence" value="ECO:0007669"/>
    <property type="project" value="InterPro"/>
</dbReference>
<dbReference type="GO" id="GO:0044781">
    <property type="term" value="P:bacterial-type flagellum organization"/>
    <property type="evidence" value="ECO:0007669"/>
    <property type="project" value="UniProtKB-KW"/>
</dbReference>
<keyword evidence="3" id="KW-0678">Repressor</keyword>
<evidence type="ECO:0000256" key="7">
    <source>
        <dbReference type="ARBA" id="ARBA00024739"/>
    </source>
</evidence>
<accession>A0A7G6VR05</accession>
<protein>
    <recommendedName>
        <fullName evidence="2">Negative regulator of flagellin synthesis</fullName>
    </recommendedName>
    <alternativeName>
        <fullName evidence="8">Anti-sigma-28 factor</fullName>
    </alternativeName>
</protein>
<reference evidence="10 11" key="1">
    <citation type="submission" date="2020-08" db="EMBL/GenBank/DDBJ databases">
        <authorList>
            <person name="Liu G."/>
            <person name="Sun C."/>
        </authorList>
    </citation>
    <scope>NUCLEOTIDE SEQUENCE [LARGE SCALE GENOMIC DNA]</scope>
    <source>
        <strain evidence="10 11">OT19</strain>
    </source>
</reference>
<evidence type="ECO:0000259" key="9">
    <source>
        <dbReference type="Pfam" id="PF04316"/>
    </source>
</evidence>
<evidence type="ECO:0000256" key="8">
    <source>
        <dbReference type="ARBA" id="ARBA00030117"/>
    </source>
</evidence>
<dbReference type="Proteomes" id="UP000515297">
    <property type="component" value="Chromosome"/>
</dbReference>
<organism evidence="10 11">
    <name type="scientific">Croceicoccus marinus</name>
    <dbReference type="NCBI Taxonomy" id="450378"/>
    <lineage>
        <taxon>Bacteria</taxon>
        <taxon>Pseudomonadati</taxon>
        <taxon>Pseudomonadota</taxon>
        <taxon>Alphaproteobacteria</taxon>
        <taxon>Sphingomonadales</taxon>
        <taxon>Erythrobacteraceae</taxon>
        <taxon>Croceicoccus</taxon>
    </lineage>
</organism>
<evidence type="ECO:0000256" key="4">
    <source>
        <dbReference type="ARBA" id="ARBA00022795"/>
    </source>
</evidence>
<name>A0A7G6VR05_9SPHN</name>
<dbReference type="NCBIfam" id="TIGR03824">
    <property type="entry name" value="FlgM_jcvi"/>
    <property type="match status" value="1"/>
</dbReference>
<evidence type="ECO:0000256" key="5">
    <source>
        <dbReference type="ARBA" id="ARBA00023015"/>
    </source>
</evidence>
<evidence type="ECO:0000256" key="6">
    <source>
        <dbReference type="ARBA" id="ARBA00023163"/>
    </source>
</evidence>
<keyword evidence="5" id="KW-0805">Transcription regulation</keyword>
<comment type="similarity">
    <text evidence="1">Belongs to the FlgM family.</text>
</comment>
<dbReference type="InterPro" id="IPR007412">
    <property type="entry name" value="FlgM"/>
</dbReference>
<dbReference type="InterPro" id="IPR035890">
    <property type="entry name" value="Anti-sigma-28_factor_FlgM_sf"/>
</dbReference>
<evidence type="ECO:0000313" key="11">
    <source>
        <dbReference type="Proteomes" id="UP000515297"/>
    </source>
</evidence>
<keyword evidence="10" id="KW-0282">Flagellum</keyword>
<keyword evidence="10" id="KW-0966">Cell projection</keyword>
<feature type="domain" description="Anti-sigma-28 factor FlgM C-terminal" evidence="9">
    <location>
        <begin position="52"/>
        <end position="84"/>
    </location>
</feature>
<proteinExistence type="inferred from homology"/>
<dbReference type="AlphaFoldDB" id="A0A7G6VR05"/>
<sequence length="94" mass="9383">MASHEIGPIRPVFTGATRLNPAAGAASAPARAASSAAAAGGLALSDALDPGTPPVDAQRVAEIRKAIEQGAYPLVPHRIADAMIAAGMFPRTGK</sequence>
<evidence type="ECO:0000256" key="1">
    <source>
        <dbReference type="ARBA" id="ARBA00005322"/>
    </source>
</evidence>
<dbReference type="RefSeq" id="WP_185883474.1">
    <property type="nucleotide sequence ID" value="NZ_CP060052.1"/>
</dbReference>
<evidence type="ECO:0000256" key="2">
    <source>
        <dbReference type="ARBA" id="ARBA00017823"/>
    </source>
</evidence>
<dbReference type="EMBL" id="CP060052">
    <property type="protein sequence ID" value="QNE04170.1"/>
    <property type="molecule type" value="Genomic_DNA"/>
</dbReference>